<dbReference type="EMBL" id="KV017544">
    <property type="protein sequence ID" value="KZV18057.1"/>
    <property type="molecule type" value="Genomic_DNA"/>
</dbReference>
<keyword evidence="2" id="KW-1185">Reference proteome</keyword>
<accession>A0A2Z7AAM4</accession>
<proteinExistence type="predicted"/>
<organism evidence="1 2">
    <name type="scientific">Dorcoceras hygrometricum</name>
    <dbReference type="NCBI Taxonomy" id="472368"/>
    <lineage>
        <taxon>Eukaryota</taxon>
        <taxon>Viridiplantae</taxon>
        <taxon>Streptophyta</taxon>
        <taxon>Embryophyta</taxon>
        <taxon>Tracheophyta</taxon>
        <taxon>Spermatophyta</taxon>
        <taxon>Magnoliopsida</taxon>
        <taxon>eudicotyledons</taxon>
        <taxon>Gunneridae</taxon>
        <taxon>Pentapetalae</taxon>
        <taxon>asterids</taxon>
        <taxon>lamiids</taxon>
        <taxon>Lamiales</taxon>
        <taxon>Gesneriaceae</taxon>
        <taxon>Didymocarpoideae</taxon>
        <taxon>Trichosporeae</taxon>
        <taxon>Loxocarpinae</taxon>
        <taxon>Dorcoceras</taxon>
    </lineage>
</organism>
<evidence type="ECO:0000313" key="2">
    <source>
        <dbReference type="Proteomes" id="UP000250235"/>
    </source>
</evidence>
<evidence type="ECO:0000313" key="1">
    <source>
        <dbReference type="EMBL" id="KZV18057.1"/>
    </source>
</evidence>
<gene>
    <name evidence="1" type="ORF">F511_30121</name>
</gene>
<dbReference type="AlphaFoldDB" id="A0A2Z7AAM4"/>
<protein>
    <submittedName>
        <fullName evidence="1">Uncharacterized protein</fullName>
    </submittedName>
</protein>
<dbReference type="Proteomes" id="UP000250235">
    <property type="component" value="Unassembled WGS sequence"/>
</dbReference>
<name>A0A2Z7AAM4_9LAMI</name>
<reference evidence="1 2" key="1">
    <citation type="journal article" date="2015" name="Proc. Natl. Acad. Sci. U.S.A.">
        <title>The resurrection genome of Boea hygrometrica: A blueprint for survival of dehydration.</title>
        <authorList>
            <person name="Xiao L."/>
            <person name="Yang G."/>
            <person name="Zhang L."/>
            <person name="Yang X."/>
            <person name="Zhao S."/>
            <person name="Ji Z."/>
            <person name="Zhou Q."/>
            <person name="Hu M."/>
            <person name="Wang Y."/>
            <person name="Chen M."/>
            <person name="Xu Y."/>
            <person name="Jin H."/>
            <person name="Xiao X."/>
            <person name="Hu G."/>
            <person name="Bao F."/>
            <person name="Hu Y."/>
            <person name="Wan P."/>
            <person name="Li L."/>
            <person name="Deng X."/>
            <person name="Kuang T."/>
            <person name="Xiang C."/>
            <person name="Zhu J.K."/>
            <person name="Oliver M.J."/>
            <person name="He Y."/>
        </authorList>
    </citation>
    <scope>NUCLEOTIDE SEQUENCE [LARGE SCALE GENOMIC DNA]</scope>
    <source>
        <strain evidence="2">cv. XS01</strain>
    </source>
</reference>
<sequence length="59" mass="6859">MRKVHTVSITSATHKIRLRENSSNRRWFYNEFINLTLGRLNAADRMSVETPTAANEKPQ</sequence>